<keyword evidence="4" id="KW-0010">Activator</keyword>
<dbReference type="GO" id="GO:0003723">
    <property type="term" value="F:RNA binding"/>
    <property type="evidence" value="ECO:0007669"/>
    <property type="project" value="UniProtKB-KW"/>
</dbReference>
<gene>
    <name evidence="8" type="ORF">SAMN02745217_00914</name>
</gene>
<dbReference type="EMBL" id="FRFD01000003">
    <property type="protein sequence ID" value="SHO45286.1"/>
    <property type="molecule type" value="Genomic_DNA"/>
</dbReference>
<keyword evidence="2" id="KW-0694">RNA-binding</keyword>
<reference evidence="8 9" key="1">
    <citation type="submission" date="2016-12" db="EMBL/GenBank/DDBJ databases">
        <authorList>
            <person name="Song W.-J."/>
            <person name="Kurnit D.M."/>
        </authorList>
    </citation>
    <scope>NUCLEOTIDE SEQUENCE [LARGE SCALE GENOMIC DNA]</scope>
    <source>
        <strain evidence="8 9">DSM 12503</strain>
    </source>
</reference>
<dbReference type="InterPro" id="IPR004341">
    <property type="entry name" value="CAT_RNA-bd_dom"/>
</dbReference>
<dbReference type="Pfam" id="PF03123">
    <property type="entry name" value="CAT_RBD"/>
    <property type="match status" value="1"/>
</dbReference>
<dbReference type="Pfam" id="PF00874">
    <property type="entry name" value="PRD"/>
    <property type="match status" value="2"/>
</dbReference>
<dbReference type="Gene3D" id="2.30.24.10">
    <property type="entry name" value="CAT RNA-binding domain"/>
    <property type="match status" value="1"/>
</dbReference>
<sequence length="282" mass="33413">MIVLKKINNNVAICEDSNHKELIAFGKGIGFPPTPYELTDLSKIDRTFYDVSNQYISLLNDIPYEIIQFTARQILEIQDELPYDTNSNLMLTLSDHIAFAIERVKKGIYIRMPSIYELEMNYPIEVNIGRKFISEILQEFKIKLPKSEAQGIAMHFINAQNYSLREEPAYVKQLEQHYEEILQQTVCIIEQEMGIQVRQDTFNYIRFATHIQYLLKRIYEQKYIDSNNLQMYKTLQFEFQEISDCVDKICDYYKNTWSLKVPDEEKLYLIIHINRVCSKNVQ</sequence>
<accession>A0A1M7Y0S8</accession>
<dbReference type="InterPro" id="IPR036634">
    <property type="entry name" value="PRD_sf"/>
</dbReference>
<evidence type="ECO:0000313" key="9">
    <source>
        <dbReference type="Proteomes" id="UP000184612"/>
    </source>
</evidence>
<dbReference type="PROSITE" id="PS51372">
    <property type="entry name" value="PRD_2"/>
    <property type="match status" value="2"/>
</dbReference>
<dbReference type="GO" id="GO:0045893">
    <property type="term" value="P:positive regulation of DNA-templated transcription"/>
    <property type="evidence" value="ECO:0007669"/>
    <property type="project" value="InterPro"/>
</dbReference>
<dbReference type="PROSITE" id="PS00654">
    <property type="entry name" value="PRD_1"/>
    <property type="match status" value="1"/>
</dbReference>
<dbReference type="Proteomes" id="UP000184612">
    <property type="component" value="Unassembled WGS sequence"/>
</dbReference>
<evidence type="ECO:0000259" key="7">
    <source>
        <dbReference type="PROSITE" id="PS51372"/>
    </source>
</evidence>
<dbReference type="AlphaFoldDB" id="A0A1M7Y0S8"/>
<dbReference type="InterPro" id="IPR036650">
    <property type="entry name" value="CAT_RNA-bd_dom_sf"/>
</dbReference>
<keyword evidence="1" id="KW-0677">Repeat</keyword>
<dbReference type="OrthoDB" id="9813552at2"/>
<protein>
    <submittedName>
        <fullName evidence="8">Transcriptional antiterminator, BglG family</fullName>
    </submittedName>
</protein>
<name>A0A1M7Y0S8_9FIRM</name>
<dbReference type="SUPFAM" id="SSF63520">
    <property type="entry name" value="PTS-regulatory domain, PRD"/>
    <property type="match status" value="2"/>
</dbReference>
<dbReference type="InterPro" id="IPR011608">
    <property type="entry name" value="PRD"/>
</dbReference>
<organism evidence="8 9">
    <name type="scientific">Anaerocolumna xylanovorans DSM 12503</name>
    <dbReference type="NCBI Taxonomy" id="1121345"/>
    <lineage>
        <taxon>Bacteria</taxon>
        <taxon>Bacillati</taxon>
        <taxon>Bacillota</taxon>
        <taxon>Clostridia</taxon>
        <taxon>Lachnospirales</taxon>
        <taxon>Lachnospiraceae</taxon>
        <taxon>Anaerocolumna</taxon>
    </lineage>
</organism>
<proteinExistence type="inferred from homology"/>
<evidence type="ECO:0000256" key="5">
    <source>
        <dbReference type="ARBA" id="ARBA00023163"/>
    </source>
</evidence>
<evidence type="ECO:0000256" key="1">
    <source>
        <dbReference type="ARBA" id="ARBA00022737"/>
    </source>
</evidence>
<feature type="domain" description="PRD" evidence="7">
    <location>
        <begin position="173"/>
        <end position="282"/>
    </location>
</feature>
<dbReference type="STRING" id="1121345.SAMN02745217_00914"/>
<dbReference type="Gene3D" id="1.10.1790.10">
    <property type="entry name" value="PRD domain"/>
    <property type="match status" value="2"/>
</dbReference>
<dbReference type="RefSeq" id="WP_073587562.1">
    <property type="nucleotide sequence ID" value="NZ_FRFD01000003.1"/>
</dbReference>
<evidence type="ECO:0000256" key="3">
    <source>
        <dbReference type="ARBA" id="ARBA00023015"/>
    </source>
</evidence>
<feature type="domain" description="PRD" evidence="7">
    <location>
        <begin position="61"/>
        <end position="166"/>
    </location>
</feature>
<evidence type="ECO:0000313" key="8">
    <source>
        <dbReference type="EMBL" id="SHO45286.1"/>
    </source>
</evidence>
<evidence type="ECO:0000256" key="2">
    <source>
        <dbReference type="ARBA" id="ARBA00022884"/>
    </source>
</evidence>
<dbReference type="SMART" id="SM01061">
    <property type="entry name" value="CAT_RBD"/>
    <property type="match status" value="1"/>
</dbReference>
<keyword evidence="5" id="KW-0804">Transcription</keyword>
<evidence type="ECO:0000256" key="6">
    <source>
        <dbReference type="ARBA" id="ARBA00038510"/>
    </source>
</evidence>
<dbReference type="InterPro" id="IPR050661">
    <property type="entry name" value="BglG_antiterminators"/>
</dbReference>
<dbReference type="SUPFAM" id="SSF50151">
    <property type="entry name" value="SacY-like RNA-binding domain"/>
    <property type="match status" value="1"/>
</dbReference>
<dbReference type="InterPro" id="IPR001550">
    <property type="entry name" value="Transcrpt_antitermin_CS"/>
</dbReference>
<keyword evidence="9" id="KW-1185">Reference proteome</keyword>
<dbReference type="PANTHER" id="PTHR30185">
    <property type="entry name" value="CRYPTIC BETA-GLUCOSIDE BGL OPERON ANTITERMINATOR"/>
    <property type="match status" value="1"/>
</dbReference>
<evidence type="ECO:0000256" key="4">
    <source>
        <dbReference type="ARBA" id="ARBA00023159"/>
    </source>
</evidence>
<keyword evidence="3" id="KW-0805">Transcription regulation</keyword>
<dbReference type="PANTHER" id="PTHR30185:SF15">
    <property type="entry name" value="CRYPTIC BETA-GLUCOSIDE BGL OPERON ANTITERMINATOR"/>
    <property type="match status" value="1"/>
</dbReference>
<comment type="similarity">
    <text evidence="6">Belongs to the transcriptional antiterminator BglG family.</text>
</comment>